<feature type="signal peptide" evidence="1">
    <location>
        <begin position="1"/>
        <end position="16"/>
    </location>
</feature>
<keyword evidence="3" id="KW-1185">Reference proteome</keyword>
<organism evidence="2 3">
    <name type="scientific">Morus notabilis</name>
    <dbReference type="NCBI Taxonomy" id="981085"/>
    <lineage>
        <taxon>Eukaryota</taxon>
        <taxon>Viridiplantae</taxon>
        <taxon>Streptophyta</taxon>
        <taxon>Embryophyta</taxon>
        <taxon>Tracheophyta</taxon>
        <taxon>Spermatophyta</taxon>
        <taxon>Magnoliopsida</taxon>
        <taxon>eudicotyledons</taxon>
        <taxon>Gunneridae</taxon>
        <taxon>Pentapetalae</taxon>
        <taxon>rosids</taxon>
        <taxon>fabids</taxon>
        <taxon>Rosales</taxon>
        <taxon>Moraceae</taxon>
        <taxon>Moreae</taxon>
        <taxon>Morus</taxon>
    </lineage>
</organism>
<dbReference type="AlphaFoldDB" id="W9SI30"/>
<evidence type="ECO:0000313" key="2">
    <source>
        <dbReference type="EMBL" id="EXC32988.1"/>
    </source>
</evidence>
<accession>W9SI30</accession>
<keyword evidence="1" id="KW-0732">Signal</keyword>
<dbReference type="Proteomes" id="UP000030645">
    <property type="component" value="Unassembled WGS sequence"/>
</dbReference>
<name>W9SI30_9ROSA</name>
<gene>
    <name evidence="2" type="ORF">L484_014768</name>
</gene>
<sequence length="85" mass="9814">MHGHLCLIMDIHLCLLDPVHVPLLATNKVSGELSKRFVRRHTVYLFRLVDLPVAMERRNLISRPPSPKGGTALKLPFYYRVLLLR</sequence>
<dbReference type="EMBL" id="KE346317">
    <property type="protein sequence ID" value="EXC32988.1"/>
    <property type="molecule type" value="Genomic_DNA"/>
</dbReference>
<evidence type="ECO:0000256" key="1">
    <source>
        <dbReference type="SAM" id="SignalP"/>
    </source>
</evidence>
<reference evidence="3" key="1">
    <citation type="submission" date="2013-01" db="EMBL/GenBank/DDBJ databases">
        <title>Draft Genome Sequence of a Mulberry Tree, Morus notabilis C.K. Schneid.</title>
        <authorList>
            <person name="He N."/>
            <person name="Zhao S."/>
        </authorList>
    </citation>
    <scope>NUCLEOTIDE SEQUENCE</scope>
</reference>
<feature type="chain" id="PRO_5004929469" evidence="1">
    <location>
        <begin position="17"/>
        <end position="85"/>
    </location>
</feature>
<proteinExistence type="predicted"/>
<protein>
    <submittedName>
        <fullName evidence="2">Uncharacterized protein</fullName>
    </submittedName>
</protein>
<evidence type="ECO:0000313" key="3">
    <source>
        <dbReference type="Proteomes" id="UP000030645"/>
    </source>
</evidence>